<protein>
    <submittedName>
        <fullName evidence="1">Uncharacterized protein</fullName>
    </submittedName>
</protein>
<dbReference type="Proteomes" id="UP000403266">
    <property type="component" value="Unassembled WGS sequence"/>
</dbReference>
<dbReference type="OrthoDB" id="9803913at2"/>
<evidence type="ECO:0000313" key="2">
    <source>
        <dbReference type="Proteomes" id="UP000403266"/>
    </source>
</evidence>
<reference evidence="1 2" key="1">
    <citation type="journal article" date="2019" name="Syst. Appl. Microbiol.">
        <title>Microvirga tunisiensis sp. nov., a root nodule symbiotic bacterium isolated from Lupinus micranthus and L. luteus grown in Northern Tunisia.</title>
        <authorList>
            <person name="Msaddak A."/>
            <person name="Rejili M."/>
            <person name="Duran D."/>
            <person name="Mars M."/>
            <person name="Palacios J.M."/>
            <person name="Ruiz-Argueso T."/>
            <person name="Rey L."/>
            <person name="Imperial J."/>
        </authorList>
    </citation>
    <scope>NUCLEOTIDE SEQUENCE [LARGE SCALE GENOMIC DNA]</scope>
    <source>
        <strain evidence="1 2">Lmie10</strain>
    </source>
</reference>
<evidence type="ECO:0000313" key="1">
    <source>
        <dbReference type="EMBL" id="MPR24626.1"/>
    </source>
</evidence>
<name>A0A5N7ML18_9HYPH</name>
<dbReference type="AlphaFoldDB" id="A0A5N7ML18"/>
<sequence>MTLTAHDALDHLLSQPLRRFDDMPDAVGLYGLGDHEGKLHYFGMTDSDSFRDRIWSRHITGSEERSHKLACNYSVGRLWHDRHHPSTNARDGEIARRVRQAFIRKHCGFVCLPLKPTKDELRRLEKGVIALAWPHIADWNKTRKRVATFEEPKEMVNEIIRELGLGVSEIAALERQNAIYRRL</sequence>
<gene>
    <name evidence="1" type="ORF">FS320_05115</name>
</gene>
<comment type="caution">
    <text evidence="1">The sequence shown here is derived from an EMBL/GenBank/DDBJ whole genome shotgun (WGS) entry which is preliminary data.</text>
</comment>
<dbReference type="RefSeq" id="WP_152709953.1">
    <property type="nucleotide sequence ID" value="NZ_VOSJ01000010.1"/>
</dbReference>
<dbReference type="EMBL" id="VOSK01000009">
    <property type="protein sequence ID" value="MPR24626.1"/>
    <property type="molecule type" value="Genomic_DNA"/>
</dbReference>
<organism evidence="1 2">
    <name type="scientific">Microvirga tunisiensis</name>
    <dbReference type="NCBI Taxonomy" id="2108360"/>
    <lineage>
        <taxon>Bacteria</taxon>
        <taxon>Pseudomonadati</taxon>
        <taxon>Pseudomonadota</taxon>
        <taxon>Alphaproteobacteria</taxon>
        <taxon>Hyphomicrobiales</taxon>
        <taxon>Methylobacteriaceae</taxon>
        <taxon>Microvirga</taxon>
    </lineage>
</organism>
<proteinExistence type="predicted"/>
<keyword evidence="2" id="KW-1185">Reference proteome</keyword>
<accession>A0A5N7ML18</accession>